<proteinExistence type="predicted"/>
<reference evidence="1" key="1">
    <citation type="submission" date="2014-11" db="EMBL/GenBank/DDBJ databases">
        <authorList>
            <person name="Amaro Gonzalez C."/>
        </authorList>
    </citation>
    <scope>NUCLEOTIDE SEQUENCE</scope>
</reference>
<accession>A0A0E9UE28</accession>
<dbReference type="EMBL" id="GBXM01044463">
    <property type="protein sequence ID" value="JAH64114.1"/>
    <property type="molecule type" value="Transcribed_RNA"/>
</dbReference>
<sequence length="53" mass="5849">MPPAGKQREAQCVRARILCVWGLRMSDQEQPGREDFSVNSVNVTTSAVIITMA</sequence>
<protein>
    <submittedName>
        <fullName evidence="1">Uncharacterized protein</fullName>
    </submittedName>
</protein>
<evidence type="ECO:0000313" key="1">
    <source>
        <dbReference type="EMBL" id="JAH64114.1"/>
    </source>
</evidence>
<reference evidence="1" key="2">
    <citation type="journal article" date="2015" name="Fish Shellfish Immunol.">
        <title>Early steps in the European eel (Anguilla anguilla)-Vibrio vulnificus interaction in the gills: Role of the RtxA13 toxin.</title>
        <authorList>
            <person name="Callol A."/>
            <person name="Pajuelo D."/>
            <person name="Ebbesson L."/>
            <person name="Teles M."/>
            <person name="MacKenzie S."/>
            <person name="Amaro C."/>
        </authorList>
    </citation>
    <scope>NUCLEOTIDE SEQUENCE</scope>
</reference>
<organism evidence="1">
    <name type="scientific">Anguilla anguilla</name>
    <name type="common">European freshwater eel</name>
    <name type="synonym">Muraena anguilla</name>
    <dbReference type="NCBI Taxonomy" id="7936"/>
    <lineage>
        <taxon>Eukaryota</taxon>
        <taxon>Metazoa</taxon>
        <taxon>Chordata</taxon>
        <taxon>Craniata</taxon>
        <taxon>Vertebrata</taxon>
        <taxon>Euteleostomi</taxon>
        <taxon>Actinopterygii</taxon>
        <taxon>Neopterygii</taxon>
        <taxon>Teleostei</taxon>
        <taxon>Anguilliformes</taxon>
        <taxon>Anguillidae</taxon>
        <taxon>Anguilla</taxon>
    </lineage>
</organism>
<name>A0A0E9UE28_ANGAN</name>
<dbReference type="AlphaFoldDB" id="A0A0E9UE28"/>